<keyword evidence="10" id="KW-0694">RNA-binding</keyword>
<accession>A0A556VBY2</accession>
<dbReference type="InterPro" id="IPR036236">
    <property type="entry name" value="Znf_C2H2_sf"/>
</dbReference>
<feature type="region of interest" description="Disordered" evidence="11">
    <location>
        <begin position="166"/>
        <end position="206"/>
    </location>
</feature>
<proteinExistence type="predicted"/>
<keyword evidence="6" id="KW-0862">Zinc</keyword>
<keyword evidence="16" id="KW-1185">Reference proteome</keyword>
<dbReference type="InterPro" id="IPR051643">
    <property type="entry name" value="Transcr_Reg_ZincFinger"/>
</dbReference>
<feature type="domain" description="C2H2-type" evidence="13">
    <location>
        <begin position="11"/>
        <end position="33"/>
    </location>
</feature>
<dbReference type="PROSITE" id="PS50157">
    <property type="entry name" value="ZINC_FINGER_C2H2_2"/>
    <property type="match status" value="4"/>
</dbReference>
<sequence length="896" mass="98310">MSGLSQRDSVHVCELCGAWYETKKGLASHTRIHLHYYGVELETKAAPIQVLHQEDTPTSLLTPPPFKKSKLSPAKKKTQRDSECVCVCVCVCVRVGAVRLMSCYFLTGDSLKIANCEFCGENFKKTQSLASHARSHLRQLGVTDWTAHGSPMATLRELMARRSCSSLQSTQTLTSPQSGPLSEAPPTPATGFTSVQVPNPSSEAPPTIAISSISVQVPNPGSEALSTPVPCATPVRVPKAKKGWRMAVSKPKDEPVELNIANGQPTKPPPAKLPTDQSAADHTTAPANQDPQVEVGMAKPVKCDYCDDLFDSRKALSCHARAHLRQLGVKWAPFASPIDTLRQLMIREGRGQESLDTPPPVDTCREKTETDSAACDATCELCGFDFENRKALASHARAHLRQQGEQWSSSQSPIAALSLWMNREPEKVAALHQLYMQGTLPQIRKRRACSPFRSSDADSSRSGGSRLSSSAQQGKTGAGLACSSASQRKLLSHRPAPHSANEHGGINACRGDPEPIVDHRKHLIEFFSLERSAVPAVKHASVYPCAEELQAVQNIVSHLENGLKTVADWLNRQDAVSGGNKLKGVQRVGLVAKEAPPGALDTNKCLESLASLRHTKWFQAKVNNLHSSVIVIRILRDLCTRVPTWAPLKGWFALRLMAFGQIHKVLGMDRLSPKMGHIYSDTLIRKPQTNTHVTHLPLYPGLLYRLVSQTGPEHNPHFTMTVEVKGKTYQATGPSKRNAKLLVAQKASLQGGPILTKHGKNPVMELNEKRRSLKYEVVSVRGRFNDKIFTIESMSDTHTQVYQAVPPPASGYYSQHSHEYGQYRKNPQNQNLGQNQESLVGPDYGYGYQNTHNYNYGASANHSTFGTGGTTAENYGYQQRSYTNPGNYSSTNYSYK</sequence>
<dbReference type="GO" id="GO:0000981">
    <property type="term" value="F:DNA-binding transcription factor activity, RNA polymerase II-specific"/>
    <property type="evidence" value="ECO:0007669"/>
    <property type="project" value="TreeGrafter"/>
</dbReference>
<evidence type="ECO:0000259" key="13">
    <source>
        <dbReference type="PROSITE" id="PS50157"/>
    </source>
</evidence>
<dbReference type="InterPro" id="IPR013087">
    <property type="entry name" value="Znf_C2H2_type"/>
</dbReference>
<keyword evidence="4" id="KW-0479">Metal-binding</keyword>
<feature type="domain" description="DRBM" evidence="12">
    <location>
        <begin position="704"/>
        <end position="747"/>
    </location>
</feature>
<feature type="domain" description="C2H2-type" evidence="13">
    <location>
        <begin position="114"/>
        <end position="136"/>
    </location>
</feature>
<evidence type="ECO:0000313" key="15">
    <source>
        <dbReference type="EMBL" id="TTJ23334.1"/>
    </source>
</evidence>
<evidence type="ECO:0000259" key="12">
    <source>
        <dbReference type="PROSITE" id="PS50137"/>
    </source>
</evidence>
<dbReference type="Gene3D" id="3.30.160.20">
    <property type="match status" value="2"/>
</dbReference>
<gene>
    <name evidence="15" type="ORF">Baya_15516</name>
</gene>
<dbReference type="InterPro" id="IPR014720">
    <property type="entry name" value="dsRBD_dom"/>
</dbReference>
<keyword evidence="7" id="KW-0238">DNA-binding</keyword>
<protein>
    <submittedName>
        <fullName evidence="15">Protein Wiz</fullName>
    </submittedName>
</protein>
<feature type="region of interest" description="Disordered" evidence="11">
    <location>
        <begin position="824"/>
        <end position="844"/>
    </location>
</feature>
<dbReference type="GO" id="GO:0003723">
    <property type="term" value="F:RNA binding"/>
    <property type="evidence" value="ECO:0007669"/>
    <property type="project" value="UniProtKB-UniRule"/>
</dbReference>
<feature type="domain" description="C2H2-type" evidence="13">
    <location>
        <begin position="301"/>
        <end position="323"/>
    </location>
</feature>
<feature type="compositionally biased region" description="Low complexity" evidence="11">
    <location>
        <begin position="166"/>
        <end position="178"/>
    </location>
</feature>
<dbReference type="Gene3D" id="3.30.460.10">
    <property type="entry name" value="Beta Polymerase, domain 2"/>
    <property type="match status" value="2"/>
</dbReference>
<evidence type="ECO:0000256" key="1">
    <source>
        <dbReference type="ARBA" id="ARBA00004123"/>
    </source>
</evidence>
<dbReference type="PANTHER" id="PTHR24396:SF29">
    <property type="entry name" value="PROTEIN WIZ ISOFORM X1"/>
    <property type="match status" value="1"/>
</dbReference>
<evidence type="ECO:0000256" key="7">
    <source>
        <dbReference type="ARBA" id="ARBA00023125"/>
    </source>
</evidence>
<feature type="compositionally biased region" description="Polar residues" evidence="11">
    <location>
        <begin position="190"/>
        <end position="206"/>
    </location>
</feature>
<evidence type="ECO:0000256" key="11">
    <source>
        <dbReference type="SAM" id="MobiDB-lite"/>
    </source>
</evidence>
<evidence type="ECO:0000256" key="2">
    <source>
        <dbReference type="ARBA" id="ARBA00004496"/>
    </source>
</evidence>
<dbReference type="Pfam" id="PF00035">
    <property type="entry name" value="dsrm"/>
    <property type="match status" value="1"/>
</dbReference>
<feature type="compositionally biased region" description="Polar residues" evidence="11">
    <location>
        <begin position="825"/>
        <end position="838"/>
    </location>
</feature>
<feature type="region of interest" description="Disordered" evidence="11">
    <location>
        <begin position="446"/>
        <end position="508"/>
    </location>
</feature>
<dbReference type="SUPFAM" id="SSF54768">
    <property type="entry name" value="dsRNA-binding domain-like"/>
    <property type="match status" value="1"/>
</dbReference>
<keyword evidence="5 9" id="KW-0863">Zinc-finger</keyword>
<evidence type="ECO:0000259" key="14">
    <source>
        <dbReference type="PROSITE" id="PS51703"/>
    </source>
</evidence>
<evidence type="ECO:0000256" key="4">
    <source>
        <dbReference type="ARBA" id="ARBA00022723"/>
    </source>
</evidence>
<dbReference type="SMART" id="SM00572">
    <property type="entry name" value="DZF"/>
    <property type="match status" value="1"/>
</dbReference>
<evidence type="ECO:0000256" key="8">
    <source>
        <dbReference type="ARBA" id="ARBA00023242"/>
    </source>
</evidence>
<dbReference type="EMBL" id="VCAZ01000220">
    <property type="protein sequence ID" value="TTJ23334.1"/>
    <property type="molecule type" value="Genomic_DNA"/>
</dbReference>
<evidence type="ECO:0000313" key="16">
    <source>
        <dbReference type="Proteomes" id="UP000319801"/>
    </source>
</evidence>
<feature type="region of interest" description="Disordered" evidence="11">
    <location>
        <begin position="261"/>
        <end position="290"/>
    </location>
</feature>
<name>A0A556VBY2_BAGYA</name>
<organism evidence="15 16">
    <name type="scientific">Bagarius yarrelli</name>
    <name type="common">Goonch</name>
    <name type="synonym">Bagrus yarrelli</name>
    <dbReference type="NCBI Taxonomy" id="175774"/>
    <lineage>
        <taxon>Eukaryota</taxon>
        <taxon>Metazoa</taxon>
        <taxon>Chordata</taxon>
        <taxon>Craniata</taxon>
        <taxon>Vertebrata</taxon>
        <taxon>Euteleostomi</taxon>
        <taxon>Actinopterygii</taxon>
        <taxon>Neopterygii</taxon>
        <taxon>Teleostei</taxon>
        <taxon>Ostariophysi</taxon>
        <taxon>Siluriformes</taxon>
        <taxon>Sisoridae</taxon>
        <taxon>Sisorinae</taxon>
        <taxon>Bagarius</taxon>
    </lineage>
</organism>
<dbReference type="Gene3D" id="3.30.160.60">
    <property type="entry name" value="Classic Zinc Finger"/>
    <property type="match status" value="2"/>
</dbReference>
<comment type="caution">
    <text evidence="15">The sequence shown here is derived from an EMBL/GenBank/DDBJ whole genome shotgun (WGS) entry which is preliminary data.</text>
</comment>
<dbReference type="InterPro" id="IPR006561">
    <property type="entry name" value="DZF_dom"/>
</dbReference>
<dbReference type="SMART" id="SM00355">
    <property type="entry name" value="ZnF_C2H2"/>
    <property type="match status" value="4"/>
</dbReference>
<dbReference type="GO" id="GO:0000978">
    <property type="term" value="F:RNA polymerase II cis-regulatory region sequence-specific DNA binding"/>
    <property type="evidence" value="ECO:0007669"/>
    <property type="project" value="TreeGrafter"/>
</dbReference>
<keyword evidence="3" id="KW-0963">Cytoplasm</keyword>
<dbReference type="PROSITE" id="PS00028">
    <property type="entry name" value="ZINC_FINGER_C2H2_1"/>
    <property type="match status" value="3"/>
</dbReference>
<dbReference type="SUPFAM" id="SSF57667">
    <property type="entry name" value="beta-beta-alpha zinc fingers"/>
    <property type="match status" value="2"/>
</dbReference>
<evidence type="ECO:0000256" key="9">
    <source>
        <dbReference type="PROSITE-ProRule" id="PRU00042"/>
    </source>
</evidence>
<feature type="domain" description="DZF" evidence="14">
    <location>
        <begin position="521"/>
        <end position="832"/>
    </location>
</feature>
<dbReference type="OrthoDB" id="8963894at2759"/>
<dbReference type="SMART" id="SM00358">
    <property type="entry name" value="DSRM"/>
    <property type="match status" value="1"/>
</dbReference>
<dbReference type="InterPro" id="IPR043519">
    <property type="entry name" value="NT_sf"/>
</dbReference>
<feature type="domain" description="C2H2-type" evidence="13">
    <location>
        <begin position="377"/>
        <end position="404"/>
    </location>
</feature>
<dbReference type="PROSITE" id="PS50137">
    <property type="entry name" value="DS_RBD"/>
    <property type="match status" value="1"/>
</dbReference>
<dbReference type="GO" id="GO:0008270">
    <property type="term" value="F:zinc ion binding"/>
    <property type="evidence" value="ECO:0007669"/>
    <property type="project" value="UniProtKB-KW"/>
</dbReference>
<dbReference type="AlphaFoldDB" id="A0A556VBY2"/>
<keyword evidence="8" id="KW-0539">Nucleus</keyword>
<feature type="region of interest" description="Disordered" evidence="11">
    <location>
        <begin position="876"/>
        <end position="896"/>
    </location>
</feature>
<evidence type="ECO:0000256" key="10">
    <source>
        <dbReference type="PROSITE-ProRule" id="PRU00266"/>
    </source>
</evidence>
<dbReference type="GO" id="GO:0005737">
    <property type="term" value="C:cytoplasm"/>
    <property type="evidence" value="ECO:0007669"/>
    <property type="project" value="UniProtKB-SubCell"/>
</dbReference>
<evidence type="ECO:0000256" key="6">
    <source>
        <dbReference type="ARBA" id="ARBA00022833"/>
    </source>
</evidence>
<evidence type="ECO:0000256" key="5">
    <source>
        <dbReference type="ARBA" id="ARBA00022771"/>
    </source>
</evidence>
<evidence type="ECO:0000256" key="3">
    <source>
        <dbReference type="ARBA" id="ARBA00022490"/>
    </source>
</evidence>
<dbReference type="PANTHER" id="PTHR24396">
    <property type="entry name" value="ZINC FINGER PROTEIN"/>
    <property type="match status" value="1"/>
</dbReference>
<dbReference type="GO" id="GO:0005634">
    <property type="term" value="C:nucleus"/>
    <property type="evidence" value="ECO:0007669"/>
    <property type="project" value="UniProtKB-SubCell"/>
</dbReference>
<feature type="compositionally biased region" description="Polar residues" evidence="11">
    <location>
        <begin position="275"/>
        <end position="290"/>
    </location>
</feature>
<comment type="subcellular location">
    <subcellularLocation>
        <location evidence="2">Cytoplasm</location>
    </subcellularLocation>
    <subcellularLocation>
        <location evidence="1">Nucleus</location>
    </subcellularLocation>
</comment>
<reference evidence="15 16" key="1">
    <citation type="journal article" date="2019" name="Genome Biol. Evol.">
        <title>Whole-Genome Sequencing of the Giant Devil Catfish, Bagarius yarrelli.</title>
        <authorList>
            <person name="Jiang W."/>
            <person name="Lv Y."/>
            <person name="Cheng L."/>
            <person name="Yang K."/>
            <person name="Chao B."/>
            <person name="Wang X."/>
            <person name="Li Y."/>
            <person name="Pan X."/>
            <person name="You X."/>
            <person name="Zhang Y."/>
            <person name="Yang J."/>
            <person name="Li J."/>
            <person name="Zhang X."/>
            <person name="Liu S."/>
            <person name="Sun C."/>
            <person name="Yang J."/>
            <person name="Shi Q."/>
        </authorList>
    </citation>
    <scope>NUCLEOTIDE SEQUENCE [LARGE SCALE GENOMIC DNA]</scope>
    <source>
        <strain evidence="15">JWS20170419001</strain>
        <tissue evidence="15">Muscle</tissue>
    </source>
</reference>
<feature type="compositionally biased region" description="Low complexity" evidence="11">
    <location>
        <begin position="460"/>
        <end position="471"/>
    </location>
</feature>
<dbReference type="Proteomes" id="UP000319801">
    <property type="component" value="Unassembled WGS sequence"/>
</dbReference>
<dbReference type="PROSITE" id="PS51703">
    <property type="entry name" value="DZF"/>
    <property type="match status" value="1"/>
</dbReference>